<dbReference type="CDD" id="cd07818">
    <property type="entry name" value="SRPBCC_1"/>
    <property type="match status" value="1"/>
</dbReference>
<dbReference type="RefSeq" id="WP_091102782.1">
    <property type="nucleotide sequence ID" value="NZ_FNXE01000071.1"/>
</dbReference>
<proteinExistence type="predicted"/>
<sequence>MKFLKYTLFTILGIIALLLIVALFVPKTFHAEGTTVINKPNAEVFNYVKHVKNQENFGVWFKMDPNIKVTEEGTDGTVGYKYKWTSDEVGNGSQVITGIEENQRITIDLFLMDGTEPAKSYFKTEAVADNQTKVSWVVDGKTPYPFNLISLCYNMNKDFEQGVQNLKEVLEAQESPYAFALDYYDETFNTLKKSVSGLTNEQLHFKPSKEAWSISQCLEHIILTENMIFKMVKENMEKPLNPERRQEIKFSDSEIIAMATDRSTKYKAPEMLITKGKYDDPETAMNDLKVQRENIYSFTLLNGQSFK</sequence>
<dbReference type="Gene3D" id="1.20.120.450">
    <property type="entry name" value="dinb family like domain"/>
    <property type="match status" value="1"/>
</dbReference>
<dbReference type="AlphaFoldDB" id="A0A1H6MU57"/>
<dbReference type="EMBL" id="FNXE01000071">
    <property type="protein sequence ID" value="SEI03218.1"/>
    <property type="molecule type" value="Genomic_DNA"/>
</dbReference>
<name>A0A1H6MU57_9FLAO</name>
<dbReference type="OrthoDB" id="9807923at2"/>
<dbReference type="STRING" id="1159016.SAMN02927937_02857"/>
<feature type="domain" description="DinB-like" evidence="1">
    <location>
        <begin position="184"/>
        <end position="245"/>
    </location>
</feature>
<dbReference type="Gene3D" id="3.30.530.20">
    <property type="match status" value="1"/>
</dbReference>
<evidence type="ECO:0000259" key="1">
    <source>
        <dbReference type="Pfam" id="PF12867"/>
    </source>
</evidence>
<dbReference type="Pfam" id="PF12867">
    <property type="entry name" value="DinB_2"/>
    <property type="match status" value="1"/>
</dbReference>
<organism evidence="2 3">
    <name type="scientific">Paenimyroides marinum</name>
    <dbReference type="NCBI Taxonomy" id="1159016"/>
    <lineage>
        <taxon>Bacteria</taxon>
        <taxon>Pseudomonadati</taxon>
        <taxon>Bacteroidota</taxon>
        <taxon>Flavobacteriia</taxon>
        <taxon>Flavobacteriales</taxon>
        <taxon>Flavobacteriaceae</taxon>
        <taxon>Paenimyroides</taxon>
    </lineage>
</organism>
<gene>
    <name evidence="2" type="ORF">SAMN02927937_02857</name>
</gene>
<evidence type="ECO:0000313" key="3">
    <source>
        <dbReference type="Proteomes" id="UP000199634"/>
    </source>
</evidence>
<dbReference type="InterPro" id="IPR023393">
    <property type="entry name" value="START-like_dom_sf"/>
</dbReference>
<keyword evidence="3" id="KW-1185">Reference proteome</keyword>
<protein>
    <submittedName>
        <fullName evidence="2">Polyketide cyclase / dehydrase and lipid transport</fullName>
    </submittedName>
</protein>
<reference evidence="2 3" key="1">
    <citation type="submission" date="2016-10" db="EMBL/GenBank/DDBJ databases">
        <authorList>
            <person name="de Groot N.N."/>
        </authorList>
    </citation>
    <scope>NUCLEOTIDE SEQUENCE [LARGE SCALE GENOMIC DNA]</scope>
    <source>
        <strain evidence="2 3">CGMCC 1.10825</strain>
    </source>
</reference>
<evidence type="ECO:0000313" key="2">
    <source>
        <dbReference type="EMBL" id="SEI03218.1"/>
    </source>
</evidence>
<dbReference type="SUPFAM" id="SSF55961">
    <property type="entry name" value="Bet v1-like"/>
    <property type="match status" value="1"/>
</dbReference>
<dbReference type="Proteomes" id="UP000199634">
    <property type="component" value="Unassembled WGS sequence"/>
</dbReference>
<dbReference type="SUPFAM" id="SSF109854">
    <property type="entry name" value="DinB/YfiT-like putative metalloenzymes"/>
    <property type="match status" value="1"/>
</dbReference>
<dbReference type="InterPro" id="IPR024775">
    <property type="entry name" value="DinB-like"/>
</dbReference>
<accession>A0A1H6MU57</accession>
<dbReference type="InterPro" id="IPR034660">
    <property type="entry name" value="DinB/YfiT-like"/>
</dbReference>